<feature type="domain" description="ABM" evidence="1">
    <location>
        <begin position="111"/>
        <end position="204"/>
    </location>
</feature>
<feature type="domain" description="ABM" evidence="1">
    <location>
        <begin position="4"/>
        <end position="95"/>
    </location>
</feature>
<dbReference type="OrthoDB" id="9812754at2"/>
<dbReference type="PANTHER" id="PTHR33336">
    <property type="entry name" value="QUINOL MONOOXYGENASE YGIN-RELATED"/>
    <property type="match status" value="1"/>
</dbReference>
<keyword evidence="2" id="KW-0503">Monooxygenase</keyword>
<organism evidence="2 3">
    <name type="scientific">Leptotrichia trevisanii</name>
    <dbReference type="NCBI Taxonomy" id="109328"/>
    <lineage>
        <taxon>Bacteria</taxon>
        <taxon>Fusobacteriati</taxon>
        <taxon>Fusobacteriota</taxon>
        <taxon>Fusobacteriia</taxon>
        <taxon>Fusobacteriales</taxon>
        <taxon>Leptotrichiaceae</taxon>
        <taxon>Leptotrichia</taxon>
    </lineage>
</organism>
<dbReference type="GO" id="GO:0004497">
    <property type="term" value="F:monooxygenase activity"/>
    <property type="evidence" value="ECO:0007669"/>
    <property type="project" value="UniProtKB-KW"/>
</dbReference>
<dbReference type="InterPro" id="IPR050744">
    <property type="entry name" value="AI-2_Isomerase_LsrG"/>
</dbReference>
<reference evidence="2 3" key="1">
    <citation type="submission" date="2019-07" db="EMBL/GenBank/DDBJ databases">
        <title>Complete Genome Sequence of Leptotrichia trevisanii Strain JMUB3870.</title>
        <authorList>
            <person name="Watanabe S."/>
            <person name="Cui L."/>
        </authorList>
    </citation>
    <scope>NUCLEOTIDE SEQUENCE [LARGE SCALE GENOMIC DNA]</scope>
    <source>
        <strain evidence="2 3">JMUB3870</strain>
    </source>
</reference>
<accession>A0A510JZ80</accession>
<name>A0A510JZ80_9FUSO</name>
<dbReference type="EMBL" id="AP019831">
    <property type="protein sequence ID" value="BBM44688.1"/>
    <property type="molecule type" value="Genomic_DNA"/>
</dbReference>
<sequence length="215" mass="25422">MLLIFNIFELGIKEGEKNAYVAVGKNNITKSVFNDKGTLGMYLVQEKGKPNMTYMFEVYEDEKSYQEHIKSEQYKEFLRQSPTILTNHKKKIQVMPEYMGDKKFVQTRNTRVNYVTVDVKEGFNDAFREIVLDEMKQSIKKEEGVYVIYAATAIGNPNKWYFFEIYENEKAYQKHRKTAHFKKYIEQTENIIENKEFINIEGVILLNKGNLNYVK</sequence>
<dbReference type="RefSeq" id="WP_026748367.1">
    <property type="nucleotide sequence ID" value="NZ_AP019831.1"/>
</dbReference>
<keyword evidence="2" id="KW-0560">Oxidoreductase</keyword>
<dbReference type="Proteomes" id="UP000422644">
    <property type="component" value="Chromosome"/>
</dbReference>
<dbReference type="PROSITE" id="PS51725">
    <property type="entry name" value="ABM"/>
    <property type="match status" value="2"/>
</dbReference>
<dbReference type="SUPFAM" id="SSF54909">
    <property type="entry name" value="Dimeric alpha+beta barrel"/>
    <property type="match status" value="2"/>
</dbReference>
<dbReference type="InterPro" id="IPR011008">
    <property type="entry name" value="Dimeric_a/b-barrel"/>
</dbReference>
<gene>
    <name evidence="2" type="ORF">JMUB3870_0806</name>
</gene>
<evidence type="ECO:0000259" key="1">
    <source>
        <dbReference type="PROSITE" id="PS51725"/>
    </source>
</evidence>
<evidence type="ECO:0000313" key="3">
    <source>
        <dbReference type="Proteomes" id="UP000422644"/>
    </source>
</evidence>
<protein>
    <submittedName>
        <fullName evidence="2">Antibiotic biosynthesis monooxygenase</fullName>
    </submittedName>
</protein>
<dbReference type="PANTHER" id="PTHR33336:SF3">
    <property type="entry name" value="ABM DOMAIN-CONTAINING PROTEIN"/>
    <property type="match status" value="1"/>
</dbReference>
<dbReference type="Gene3D" id="3.30.70.100">
    <property type="match status" value="1"/>
</dbReference>
<evidence type="ECO:0000313" key="2">
    <source>
        <dbReference type="EMBL" id="BBM44688.1"/>
    </source>
</evidence>
<dbReference type="InterPro" id="IPR007138">
    <property type="entry name" value="ABM_dom"/>
</dbReference>
<proteinExistence type="predicted"/>
<dbReference type="AlphaFoldDB" id="A0A510JZ80"/>
<keyword evidence="3" id="KW-1185">Reference proteome</keyword>
<dbReference type="Pfam" id="PF03992">
    <property type="entry name" value="ABM"/>
    <property type="match status" value="2"/>
</dbReference>